<dbReference type="SUPFAM" id="SSF53756">
    <property type="entry name" value="UDP-Glycosyltransferase/glycogen phosphorylase"/>
    <property type="match status" value="1"/>
</dbReference>
<proteinExistence type="predicted"/>
<gene>
    <name evidence="3" type="ORF">Vspart_00171</name>
</gene>
<sequence>MSLAYGIKNDIKYSLVQKSLVVQKERKLNIHLSDGCVNKNISLVVDIYDMDNPIHPGGHVGWWSFDFSELNRNELELEFDLNFETRDVSIIGRNCHNKWVNSELIQCKSYLVNIVIRDNITNGIIFINKVPVFLNNSDYLKFRKEYEIDVNFEKYATVKNLFLSKNTIHIVSRNIFYGDAVGNLCLDIYKMLKQNGIQCELHAEEYDIHLNDTINHISDIESLINSDDRILYFYSTFDPYLDIISRLNVAEKIAYYHGITEPQLLQVFDPELSIVCKKAYAQLGHLNVFDSFASNSYDSAETLVKYCNSEILALSNREKELNKSSLLSERLNDSIHDLEELEEDHLELLSIEQVKVIPPKLMSKQSITTSKINSNGVLTFLYVGRIKSHKKIEDILELFHEYYKINSNSQLLIVGSGSDKAYKDYLEWVEIENLKIKKGTVKWLGKIDDDTLKSIYNKSDIYISMSEDEGFCLPILEAMLSNTLVFSYDLAAIREVTNNSVAMFSQKNLPELAQHIHRIMLDSERVSSLLSSQSKNAEELILKMDGSSFIDLLIP</sequence>
<feature type="domain" description="Glycosyl transferase family 1" evidence="2">
    <location>
        <begin position="377"/>
        <end position="525"/>
    </location>
</feature>
<dbReference type="Proteomes" id="UP000515264">
    <property type="component" value="Chromosome 1"/>
</dbReference>
<organism evidence="3 4">
    <name type="scientific">Vibrio spartinae</name>
    <dbReference type="NCBI Taxonomy" id="1918945"/>
    <lineage>
        <taxon>Bacteria</taxon>
        <taxon>Pseudomonadati</taxon>
        <taxon>Pseudomonadota</taxon>
        <taxon>Gammaproteobacteria</taxon>
        <taxon>Vibrionales</taxon>
        <taxon>Vibrionaceae</taxon>
        <taxon>Vibrio</taxon>
    </lineage>
</organism>
<evidence type="ECO:0000259" key="2">
    <source>
        <dbReference type="Pfam" id="PF00534"/>
    </source>
</evidence>
<keyword evidence="1" id="KW-0808">Transferase</keyword>
<dbReference type="PANTHER" id="PTHR46401">
    <property type="entry name" value="GLYCOSYLTRANSFERASE WBBK-RELATED"/>
    <property type="match status" value="1"/>
</dbReference>
<keyword evidence="4" id="KW-1185">Reference proteome</keyword>
<protein>
    <submittedName>
        <fullName evidence="3">Lipopolysaccharide 1,2-N-acetylglucosaminetransferase</fullName>
    </submittedName>
</protein>
<dbReference type="InterPro" id="IPR001296">
    <property type="entry name" value="Glyco_trans_1"/>
</dbReference>
<evidence type="ECO:0000313" key="4">
    <source>
        <dbReference type="Proteomes" id="UP000515264"/>
    </source>
</evidence>
<dbReference type="RefSeq" id="WP_182288035.1">
    <property type="nucleotide sequence ID" value="NZ_CP046268.1"/>
</dbReference>
<dbReference type="Pfam" id="PF00534">
    <property type="entry name" value="Glycos_transf_1"/>
    <property type="match status" value="1"/>
</dbReference>
<evidence type="ECO:0000256" key="1">
    <source>
        <dbReference type="ARBA" id="ARBA00022679"/>
    </source>
</evidence>
<accession>A0ABX6QV05</accession>
<dbReference type="PANTHER" id="PTHR46401:SF2">
    <property type="entry name" value="GLYCOSYLTRANSFERASE WBBK-RELATED"/>
    <property type="match status" value="1"/>
</dbReference>
<dbReference type="Gene3D" id="3.40.50.2000">
    <property type="entry name" value="Glycogen Phosphorylase B"/>
    <property type="match status" value="1"/>
</dbReference>
<dbReference type="EMBL" id="CP046268">
    <property type="protein sequence ID" value="QMV12968.1"/>
    <property type="molecule type" value="Genomic_DNA"/>
</dbReference>
<name>A0ABX6QV05_9VIBR</name>
<evidence type="ECO:0000313" key="3">
    <source>
        <dbReference type="EMBL" id="QMV12968.1"/>
    </source>
</evidence>
<reference evidence="3 4" key="1">
    <citation type="journal article" date="2020" name="J. Nat. Prod.">
        <title>Genomics-Metabolomics Profiling Disclosed Marine Vibrio spartinae 3.6 as a Producer of a New Branched Side Chain Prodigiosin.</title>
        <authorList>
            <person name="Vitale G.A."/>
            <person name="Sciarretta M."/>
            <person name="Palma Esposito F."/>
            <person name="January G.G."/>
            <person name="Giaccio M."/>
            <person name="Bunk B."/>
            <person name="Sproer C."/>
            <person name="Bajerski F."/>
            <person name="Power D."/>
            <person name="Festa C."/>
            <person name="Monti M.C."/>
            <person name="D'Auria M.V."/>
            <person name="de Pascale D."/>
        </authorList>
    </citation>
    <scope>NUCLEOTIDE SEQUENCE [LARGE SCALE GENOMIC DNA]</scope>
    <source>
        <strain evidence="3 4">3.6</strain>
    </source>
</reference>